<dbReference type="InParanoid" id="F2UME4"/>
<dbReference type="PANTHER" id="PTHR14871">
    <property type="entry name" value="DYNEIN REGULATORY COMPLEX PROTEIN 9"/>
    <property type="match status" value="1"/>
</dbReference>
<keyword evidence="8" id="KW-0966">Cell projection</keyword>
<dbReference type="Pfam" id="PF00612">
    <property type="entry name" value="IQ"/>
    <property type="match status" value="1"/>
</dbReference>
<name>F2UME4_SALR5</name>
<dbReference type="STRING" id="946362.F2UME4"/>
<dbReference type="CDD" id="cd23766">
    <property type="entry name" value="IQCG"/>
    <property type="match status" value="1"/>
</dbReference>
<dbReference type="GO" id="GO:0005737">
    <property type="term" value="C:cytoplasm"/>
    <property type="evidence" value="ECO:0007669"/>
    <property type="project" value="TreeGrafter"/>
</dbReference>
<dbReference type="RefSeq" id="XP_004989616.1">
    <property type="nucleotide sequence ID" value="XM_004989559.1"/>
</dbReference>
<evidence type="ECO:0000256" key="4">
    <source>
        <dbReference type="ARBA" id="ARBA00022490"/>
    </source>
</evidence>
<keyword evidence="6" id="KW-0969">Cilium</keyword>
<dbReference type="OMA" id="ESKMHFY"/>
<dbReference type="GeneID" id="16070166"/>
<dbReference type="PANTHER" id="PTHR14871:SF1">
    <property type="entry name" value="DYNEIN REGULATORY COMPLEX PROTEIN 9"/>
    <property type="match status" value="1"/>
</dbReference>
<evidence type="ECO:0000313" key="11">
    <source>
        <dbReference type="EMBL" id="EGD78293.1"/>
    </source>
</evidence>
<feature type="coiled-coil region" evidence="9">
    <location>
        <begin position="153"/>
        <end position="333"/>
    </location>
</feature>
<keyword evidence="5" id="KW-0282">Flagellum</keyword>
<dbReference type="GO" id="GO:0031514">
    <property type="term" value="C:motile cilium"/>
    <property type="evidence" value="ECO:0007669"/>
    <property type="project" value="TreeGrafter"/>
</dbReference>
<feature type="coiled-coil region" evidence="9">
    <location>
        <begin position="51"/>
        <end position="101"/>
    </location>
</feature>
<evidence type="ECO:0000256" key="6">
    <source>
        <dbReference type="ARBA" id="ARBA00023069"/>
    </source>
</evidence>
<reference evidence="11" key="1">
    <citation type="submission" date="2009-08" db="EMBL/GenBank/DDBJ databases">
        <title>Annotation of Salpingoeca rosetta.</title>
        <authorList>
            <consortium name="The Broad Institute Genome Sequencing Platform"/>
            <person name="Russ C."/>
            <person name="Cuomo C."/>
            <person name="Burger G."/>
            <person name="Gray M.W."/>
            <person name="Holland P.W.H."/>
            <person name="King N."/>
            <person name="Lang F.B.F."/>
            <person name="Roger A.J."/>
            <person name="Ruiz-Trillo I."/>
            <person name="Young S.K."/>
            <person name="Zeng Q."/>
            <person name="Gargeya S."/>
            <person name="Alvarado L."/>
            <person name="Berlin A."/>
            <person name="Chapman S.B."/>
            <person name="Chen Z."/>
            <person name="Freedman E."/>
            <person name="Gellesch M."/>
            <person name="Goldberg J."/>
            <person name="Griggs A."/>
            <person name="Gujja S."/>
            <person name="Heilman E."/>
            <person name="Heiman D."/>
            <person name="Howarth C."/>
            <person name="Mehta T."/>
            <person name="Neiman D."/>
            <person name="Pearson M."/>
            <person name="Roberts A."/>
            <person name="Saif S."/>
            <person name="Shea T."/>
            <person name="Shenoy N."/>
            <person name="Sisk P."/>
            <person name="Stolte C."/>
            <person name="Sykes S."/>
            <person name="White J."/>
            <person name="Yandava C."/>
            <person name="Haas B."/>
            <person name="Nusbaum C."/>
            <person name="Birren B."/>
        </authorList>
    </citation>
    <scope>NUCLEOTIDE SEQUENCE</scope>
    <source>
        <strain evidence="11">ATCC 50818</strain>
    </source>
</reference>
<evidence type="ECO:0000256" key="1">
    <source>
        <dbReference type="ARBA" id="ARBA00004611"/>
    </source>
</evidence>
<comment type="similarity">
    <text evidence="2">Belongs to the DRC9 family.</text>
</comment>
<dbReference type="SMART" id="SM00015">
    <property type="entry name" value="IQ"/>
    <property type="match status" value="1"/>
</dbReference>
<dbReference type="Proteomes" id="UP000007799">
    <property type="component" value="Unassembled WGS sequence"/>
</dbReference>
<dbReference type="EMBL" id="GL832982">
    <property type="protein sequence ID" value="EGD78293.1"/>
    <property type="molecule type" value="Genomic_DNA"/>
</dbReference>
<sequence length="388" mass="45083">MASTVLPPLLVPHVCAVLQDAVDQLAVLGGLMPAKHNEGGGFMDTIAGEEITRIIEEQRGLEAEYDQLLAERAELEEDEDLQALEENEKALREIAQRLKLSTTLLCKNLKSKPNSLDNVMKIHNDRKFVLDVLDSTIDNLVHHNSYEVLVDQVEQEREENNAITEVIQKERKSREMVKQLKAEIQRVKDQKEHDIQERNELIAQLKDQRQEARVRTQMETDYIERSAQVSVQMANKRKQMSKSEVEERIAAIKQQMEEEKRVHAELETFLKRSHAKLAAQLDEWSEKFDQDNEAKQQELEKLRDKRAQDLAKLQDLTETYNEYDRVIAQDRKKKLKLQEDAQRSVRELAAAIRLQAWWRGILVRHKLGPHKDKKAKKGKKSGKKKKKK</sequence>
<dbReference type="GO" id="GO:0044782">
    <property type="term" value="P:cilium organization"/>
    <property type="evidence" value="ECO:0007669"/>
    <property type="project" value="TreeGrafter"/>
</dbReference>
<keyword evidence="7" id="KW-0206">Cytoskeleton</keyword>
<evidence type="ECO:0000256" key="7">
    <source>
        <dbReference type="ARBA" id="ARBA00023212"/>
    </source>
</evidence>
<dbReference type="FunCoup" id="F2UME4">
    <property type="interactions" value="79"/>
</dbReference>
<keyword evidence="12" id="KW-1185">Reference proteome</keyword>
<evidence type="ECO:0000256" key="2">
    <source>
        <dbReference type="ARBA" id="ARBA00008222"/>
    </source>
</evidence>
<evidence type="ECO:0000256" key="3">
    <source>
        <dbReference type="ARBA" id="ARBA00013738"/>
    </source>
</evidence>
<dbReference type="AlphaFoldDB" id="F2UME4"/>
<feature type="region of interest" description="Disordered" evidence="10">
    <location>
        <begin position="368"/>
        <end position="388"/>
    </location>
</feature>
<dbReference type="PROSITE" id="PS50096">
    <property type="entry name" value="IQ"/>
    <property type="match status" value="1"/>
</dbReference>
<dbReference type="InterPro" id="IPR000048">
    <property type="entry name" value="IQ_motif_EF-hand-BS"/>
</dbReference>
<proteinExistence type="inferred from homology"/>
<dbReference type="InterPro" id="IPR042618">
    <property type="entry name" value="IQCG"/>
</dbReference>
<dbReference type="eggNOG" id="ENOG502QQR7">
    <property type="taxonomic scope" value="Eukaryota"/>
</dbReference>
<keyword evidence="9" id="KW-0175">Coiled coil</keyword>
<gene>
    <name evidence="11" type="ORF">PTSG_09359</name>
</gene>
<protein>
    <recommendedName>
        <fullName evidence="3">Dynein regulatory complex protein 9</fullName>
    </recommendedName>
</protein>
<evidence type="ECO:0000256" key="10">
    <source>
        <dbReference type="SAM" id="MobiDB-lite"/>
    </source>
</evidence>
<keyword evidence="4" id="KW-0963">Cytoplasm</keyword>
<evidence type="ECO:0000313" key="12">
    <source>
        <dbReference type="Proteomes" id="UP000007799"/>
    </source>
</evidence>
<dbReference type="KEGG" id="sre:PTSG_09359"/>
<evidence type="ECO:0000256" key="5">
    <source>
        <dbReference type="ARBA" id="ARBA00022846"/>
    </source>
</evidence>
<evidence type="ECO:0000256" key="9">
    <source>
        <dbReference type="SAM" id="Coils"/>
    </source>
</evidence>
<organism evidence="11 12">
    <name type="scientific">Salpingoeca rosetta (strain ATCC 50818 / BSB-021)</name>
    <dbReference type="NCBI Taxonomy" id="946362"/>
    <lineage>
        <taxon>Eukaryota</taxon>
        <taxon>Choanoflagellata</taxon>
        <taxon>Craspedida</taxon>
        <taxon>Salpingoecidae</taxon>
        <taxon>Salpingoeca</taxon>
    </lineage>
</organism>
<evidence type="ECO:0000256" key="8">
    <source>
        <dbReference type="ARBA" id="ARBA00023273"/>
    </source>
</evidence>
<comment type="subcellular location">
    <subcellularLocation>
        <location evidence="1">Cytoplasm</location>
        <location evidence="1">Cytoskeleton</location>
        <location evidence="1">Flagellum axoneme</location>
    </subcellularLocation>
</comment>
<dbReference type="OrthoDB" id="10254713at2759"/>
<accession>F2UME4</accession>